<dbReference type="InterPro" id="IPR009057">
    <property type="entry name" value="Homeodomain-like_sf"/>
</dbReference>
<name>A0A4Y2AZ04_ARAVE</name>
<reference evidence="3 4" key="1">
    <citation type="journal article" date="2019" name="Sci. Rep.">
        <title>Orb-weaving spider Araneus ventricosus genome elucidates the spidroin gene catalogue.</title>
        <authorList>
            <person name="Kono N."/>
            <person name="Nakamura H."/>
            <person name="Ohtoshi R."/>
            <person name="Moran D.A.P."/>
            <person name="Shinohara A."/>
            <person name="Yoshida Y."/>
            <person name="Fujiwara M."/>
            <person name="Mori M."/>
            <person name="Tomita M."/>
            <person name="Arakawa K."/>
        </authorList>
    </citation>
    <scope>NUCLEOTIDE SEQUENCE [LARGE SCALE GENOMIC DNA]</scope>
</reference>
<evidence type="ECO:0000256" key="2">
    <source>
        <dbReference type="SAM" id="MobiDB-lite"/>
    </source>
</evidence>
<evidence type="ECO:0000313" key="4">
    <source>
        <dbReference type="Proteomes" id="UP000499080"/>
    </source>
</evidence>
<evidence type="ECO:0000256" key="1">
    <source>
        <dbReference type="ARBA" id="ARBA00004123"/>
    </source>
</evidence>
<proteinExistence type="predicted"/>
<keyword evidence="4" id="KW-1185">Reference proteome</keyword>
<feature type="non-terminal residue" evidence="3">
    <location>
        <position position="64"/>
    </location>
</feature>
<dbReference type="SUPFAM" id="SSF46689">
    <property type="entry name" value="Homeodomain-like"/>
    <property type="match status" value="1"/>
</dbReference>
<dbReference type="GO" id="GO:0005634">
    <property type="term" value="C:nucleus"/>
    <property type="evidence" value="ECO:0007669"/>
    <property type="project" value="UniProtKB-SubCell"/>
</dbReference>
<dbReference type="Proteomes" id="UP000499080">
    <property type="component" value="Unassembled WGS sequence"/>
</dbReference>
<dbReference type="AlphaFoldDB" id="A0A4Y2AZ04"/>
<organism evidence="3 4">
    <name type="scientific">Araneus ventricosus</name>
    <name type="common">Orbweaver spider</name>
    <name type="synonym">Epeira ventricosa</name>
    <dbReference type="NCBI Taxonomy" id="182803"/>
    <lineage>
        <taxon>Eukaryota</taxon>
        <taxon>Metazoa</taxon>
        <taxon>Ecdysozoa</taxon>
        <taxon>Arthropoda</taxon>
        <taxon>Chelicerata</taxon>
        <taxon>Arachnida</taxon>
        <taxon>Araneae</taxon>
        <taxon>Araneomorphae</taxon>
        <taxon>Entelegynae</taxon>
        <taxon>Araneoidea</taxon>
        <taxon>Araneidae</taxon>
        <taxon>Araneus</taxon>
    </lineage>
</organism>
<evidence type="ECO:0000313" key="3">
    <source>
        <dbReference type="EMBL" id="GBL84094.1"/>
    </source>
</evidence>
<gene>
    <name evidence="3" type="ORF">AVEN_144196_1</name>
</gene>
<dbReference type="EMBL" id="BGPR01081701">
    <property type="protein sequence ID" value="GBL84094.1"/>
    <property type="molecule type" value="Genomic_DNA"/>
</dbReference>
<sequence length="64" mass="7496">MLQFASRDSSKESEIAKAESMSERNHLHYETRWRAVGMLQAGARQSAVVRELNVHRSLIRRLWN</sequence>
<comment type="caution">
    <text evidence="3">The sequence shown here is derived from an EMBL/GenBank/DDBJ whole genome shotgun (WGS) entry which is preliminary data.</text>
</comment>
<protein>
    <submittedName>
        <fullName evidence="3">Uncharacterized protein</fullName>
    </submittedName>
</protein>
<feature type="region of interest" description="Disordered" evidence="2">
    <location>
        <begin position="1"/>
        <end position="24"/>
    </location>
</feature>
<feature type="compositionally biased region" description="Basic and acidic residues" evidence="2">
    <location>
        <begin position="8"/>
        <end position="24"/>
    </location>
</feature>
<accession>A0A4Y2AZ04</accession>
<comment type="subcellular location">
    <subcellularLocation>
        <location evidence="1">Nucleus</location>
    </subcellularLocation>
</comment>